<feature type="transmembrane region" description="Helical" evidence="2">
    <location>
        <begin position="45"/>
        <end position="67"/>
    </location>
</feature>
<proteinExistence type="predicted"/>
<dbReference type="AlphaFoldDB" id="A0A833MYL4"/>
<sequence>MVGAERAAAGNPLPRLRQPRFPLRRRRILPGPLKPIDAHSRRNPAWVASVGVVGLSLVATWAIAAQIRAGGEVSPRSAPVETAASAPEAMAPVRVVGAVQAPQAAPVEEPTAPVEAPLAAAEPQPATPIAPAPTLPTSKPVAAPPNDLGALPVLELDETAFDAVRSPGAEEAPRPNPRALNRH</sequence>
<evidence type="ECO:0000256" key="1">
    <source>
        <dbReference type="SAM" id="MobiDB-lite"/>
    </source>
</evidence>
<name>A0A833MYL4_9HYPH</name>
<dbReference type="RefSeq" id="WP_152278947.1">
    <property type="nucleotide sequence ID" value="NZ_WEKV01000020.1"/>
</dbReference>
<reference evidence="3 4" key="1">
    <citation type="submission" date="2019-10" db="EMBL/GenBank/DDBJ databases">
        <title>Draft Genome Sequence of the Caffeine Degrading Methylotroph Methylorubrum populi PINKEL.</title>
        <authorList>
            <person name="Dawson S.C."/>
            <person name="Zhang X."/>
            <person name="Wright M.E."/>
            <person name="Sharma G."/>
            <person name="Langner J.T."/>
            <person name="Ditty J.L."/>
            <person name="Subuyuj G.A."/>
        </authorList>
    </citation>
    <scope>NUCLEOTIDE SEQUENCE [LARGE SCALE GENOMIC DNA]</scope>
    <source>
        <strain evidence="3 4">Pinkel</strain>
    </source>
</reference>
<organism evidence="3 4">
    <name type="scientific">Methylorubrum populi</name>
    <dbReference type="NCBI Taxonomy" id="223967"/>
    <lineage>
        <taxon>Bacteria</taxon>
        <taxon>Pseudomonadati</taxon>
        <taxon>Pseudomonadota</taxon>
        <taxon>Alphaproteobacteria</taxon>
        <taxon>Hyphomicrobiales</taxon>
        <taxon>Methylobacteriaceae</taxon>
        <taxon>Methylorubrum</taxon>
    </lineage>
</organism>
<evidence type="ECO:0000256" key="2">
    <source>
        <dbReference type="SAM" id="Phobius"/>
    </source>
</evidence>
<keyword evidence="2" id="KW-0812">Transmembrane</keyword>
<accession>A0A833MYL4</accession>
<comment type="caution">
    <text evidence="3">The sequence shown here is derived from an EMBL/GenBank/DDBJ whole genome shotgun (WGS) entry which is preliminary data.</text>
</comment>
<feature type="region of interest" description="Disordered" evidence="1">
    <location>
        <begin position="121"/>
        <end position="183"/>
    </location>
</feature>
<keyword evidence="2" id="KW-0472">Membrane</keyword>
<keyword evidence="2" id="KW-1133">Transmembrane helix</keyword>
<feature type="compositionally biased region" description="Pro residues" evidence="1">
    <location>
        <begin position="125"/>
        <end position="134"/>
    </location>
</feature>
<protein>
    <submittedName>
        <fullName evidence="3">Uncharacterized protein</fullName>
    </submittedName>
</protein>
<dbReference type="Proteomes" id="UP000469949">
    <property type="component" value="Unassembled WGS sequence"/>
</dbReference>
<gene>
    <name evidence="3" type="ORF">F8B43_5333</name>
</gene>
<dbReference type="EMBL" id="WEKV01000020">
    <property type="protein sequence ID" value="KAB7782578.1"/>
    <property type="molecule type" value="Genomic_DNA"/>
</dbReference>
<evidence type="ECO:0000313" key="3">
    <source>
        <dbReference type="EMBL" id="KAB7782578.1"/>
    </source>
</evidence>
<evidence type="ECO:0000313" key="4">
    <source>
        <dbReference type="Proteomes" id="UP000469949"/>
    </source>
</evidence>